<dbReference type="InterPro" id="IPR005017">
    <property type="entry name" value="OMPP1/FadL/TodX"/>
</dbReference>
<evidence type="ECO:0000256" key="4">
    <source>
        <dbReference type="ARBA" id="ARBA00022729"/>
    </source>
</evidence>
<sequence length="517" mass="54106">MKPILKRTLTSVAVAAALAIAPLANATNGYFKIGYGSKNRGMAGAGMAFGQDSLAAAINPATLAGMGNRVDAGVELFSPSQREGGVDATGLMTPDFGNGIRQGVDIRETSGANIFAIPNFGITMDMGNNITFGLAVVANGGMNTRYGNANAGTGNVFMTAFAPVIGDSSIGTFGGISGFAGAIELGAFDLDGDGTAGGPGDMIPASVLDPNLANLYLNPNNSPSPGSLGINLSQVLITPTLAYKINEHHSVGFAPVIAYQRFRAYGLGLFQAFSSDPANVTNNGDDESWGYGARIGYQGTYGMFSVGASYTSKVNMQPFDNYAGLFAEKGDFDIPSTYGIGISIHPSSSLTIAVDATRINYSEVAAINNAGPTGNEFLGGFANALITGGGTNLPNALGKNDGWGFGWDDVNVIKVGVNYMYNSRWTFRAGYNYSEAPYDDSQALFNILAPAVVQKHATVGFTYSPSTTSELTMAYMHAFRESLNYTYQGTGDFAPFSYSASQAMSQNAIEVSYAWKF</sequence>
<evidence type="ECO:0000256" key="5">
    <source>
        <dbReference type="ARBA" id="ARBA00023136"/>
    </source>
</evidence>
<protein>
    <submittedName>
        <fullName evidence="7">Putative facilitator of salicylate uptake</fullName>
    </submittedName>
</protein>
<keyword evidence="2" id="KW-1134">Transmembrane beta strand</keyword>
<comment type="subcellular location">
    <subcellularLocation>
        <location evidence="1">Cell outer membrane</location>
        <topology evidence="1">Multi-pass membrane protein</topology>
    </subcellularLocation>
</comment>
<keyword evidence="4" id="KW-0732">Signal</keyword>
<dbReference type="GO" id="GO:0015483">
    <property type="term" value="F:long-chain fatty acid transporting porin activity"/>
    <property type="evidence" value="ECO:0007669"/>
    <property type="project" value="TreeGrafter"/>
</dbReference>
<accession>A0A3B0XYE8</accession>
<keyword evidence="3" id="KW-0812">Transmembrane</keyword>
<evidence type="ECO:0000256" key="2">
    <source>
        <dbReference type="ARBA" id="ARBA00022452"/>
    </source>
</evidence>
<keyword evidence="6" id="KW-0998">Cell outer membrane</keyword>
<dbReference type="AlphaFoldDB" id="A0A3B0XYE8"/>
<organism evidence="7">
    <name type="scientific">hydrothermal vent metagenome</name>
    <dbReference type="NCBI Taxonomy" id="652676"/>
    <lineage>
        <taxon>unclassified sequences</taxon>
        <taxon>metagenomes</taxon>
        <taxon>ecological metagenomes</taxon>
    </lineage>
</organism>
<evidence type="ECO:0000256" key="6">
    <source>
        <dbReference type="ARBA" id="ARBA00023237"/>
    </source>
</evidence>
<dbReference type="Gene3D" id="2.40.160.60">
    <property type="entry name" value="Outer membrane protein transport protein (OMPP1/FadL/TodX)"/>
    <property type="match status" value="2"/>
</dbReference>
<evidence type="ECO:0000256" key="3">
    <source>
        <dbReference type="ARBA" id="ARBA00022692"/>
    </source>
</evidence>
<reference evidence="7" key="1">
    <citation type="submission" date="2018-06" db="EMBL/GenBank/DDBJ databases">
        <authorList>
            <person name="Zhirakovskaya E."/>
        </authorList>
    </citation>
    <scope>NUCLEOTIDE SEQUENCE</scope>
</reference>
<evidence type="ECO:0000256" key="1">
    <source>
        <dbReference type="ARBA" id="ARBA00004571"/>
    </source>
</evidence>
<keyword evidence="5" id="KW-0472">Membrane</keyword>
<dbReference type="EMBL" id="UOFM01000022">
    <property type="protein sequence ID" value="VAW72561.1"/>
    <property type="molecule type" value="Genomic_DNA"/>
</dbReference>
<dbReference type="PANTHER" id="PTHR35093:SF8">
    <property type="entry name" value="OUTER MEMBRANE PROTEIN NMB0088-RELATED"/>
    <property type="match status" value="1"/>
</dbReference>
<proteinExistence type="predicted"/>
<gene>
    <name evidence="7" type="ORF">MNBD_GAMMA14-65</name>
</gene>
<evidence type="ECO:0000313" key="7">
    <source>
        <dbReference type="EMBL" id="VAW72561.1"/>
    </source>
</evidence>
<dbReference type="SUPFAM" id="SSF56935">
    <property type="entry name" value="Porins"/>
    <property type="match status" value="1"/>
</dbReference>
<dbReference type="GO" id="GO:0009279">
    <property type="term" value="C:cell outer membrane"/>
    <property type="evidence" value="ECO:0007669"/>
    <property type="project" value="UniProtKB-SubCell"/>
</dbReference>
<dbReference type="PANTHER" id="PTHR35093">
    <property type="entry name" value="OUTER MEMBRANE PROTEIN NMB0088-RELATED"/>
    <property type="match status" value="1"/>
</dbReference>
<name>A0A3B0XYE8_9ZZZZ</name>
<dbReference type="Pfam" id="PF03349">
    <property type="entry name" value="Toluene_X"/>
    <property type="match status" value="1"/>
</dbReference>